<reference evidence="1" key="1">
    <citation type="journal article" date="2015" name="MBio">
        <title>Eco-Evolutionary Dynamics of Episomes among Ecologically Cohesive Bacterial Populations.</title>
        <authorList>
            <person name="Xue H."/>
            <person name="Cordero O.X."/>
            <person name="Camas F.M."/>
            <person name="Trimble W."/>
            <person name="Meyer F."/>
            <person name="Guglielmini J."/>
            <person name="Rocha E.P."/>
            <person name="Polz M.F."/>
        </authorList>
    </citation>
    <scope>NUCLEOTIDE SEQUENCE</scope>
    <source>
        <strain evidence="1">1F_279</strain>
    </source>
</reference>
<proteinExistence type="predicted"/>
<organism evidence="1">
    <name type="scientific">Vibrio tasmaniensis</name>
    <dbReference type="NCBI Taxonomy" id="212663"/>
    <lineage>
        <taxon>Bacteria</taxon>
        <taxon>Pseudomonadati</taxon>
        <taxon>Pseudomonadota</taxon>
        <taxon>Gammaproteobacteria</taxon>
        <taxon>Vibrionales</taxon>
        <taxon>Vibrionaceae</taxon>
        <taxon>Vibrio</taxon>
    </lineage>
</organism>
<dbReference type="AlphaFoldDB" id="A0A0H3ZQC9"/>
<accession>A0A0H3ZQC9</accession>
<dbReference type="InterPro" id="IPR047707">
    <property type="entry name" value="VdcD-like"/>
</dbReference>
<name>A0A0H3ZQC9_9VIBR</name>
<dbReference type="EMBL" id="KP795468">
    <property type="protein sequence ID" value="AKN36114.1"/>
    <property type="molecule type" value="Genomic_DNA"/>
</dbReference>
<dbReference type="NCBIfam" id="NF041205">
    <property type="entry name" value="VdcD"/>
    <property type="match status" value="1"/>
</dbReference>
<sequence length="78" mass="8875">MVCPRCGEDHVEILAKSPVPKAWKVLQCQHCLYTWRTTEPARRTDPALYPEEFKMTQADIDNAPMVPSIPPLLPASER</sequence>
<protein>
    <submittedName>
        <fullName evidence="1">Hydroxyaromatic non-oxidative decarboxylase protein D</fullName>
    </submittedName>
</protein>
<evidence type="ECO:0000313" key="1">
    <source>
        <dbReference type="EMBL" id="AKN36114.1"/>
    </source>
</evidence>
<dbReference type="Pfam" id="PF26358">
    <property type="entry name" value="EcdD_BsdD_detox"/>
    <property type="match status" value="1"/>
</dbReference>